<evidence type="ECO:0000313" key="2">
    <source>
        <dbReference type="Proteomes" id="UP001054945"/>
    </source>
</evidence>
<dbReference type="AlphaFoldDB" id="A0AAV4QZP1"/>
<organism evidence="1 2">
    <name type="scientific">Caerostris extrusa</name>
    <name type="common">Bark spider</name>
    <name type="synonym">Caerostris bankana</name>
    <dbReference type="NCBI Taxonomy" id="172846"/>
    <lineage>
        <taxon>Eukaryota</taxon>
        <taxon>Metazoa</taxon>
        <taxon>Ecdysozoa</taxon>
        <taxon>Arthropoda</taxon>
        <taxon>Chelicerata</taxon>
        <taxon>Arachnida</taxon>
        <taxon>Araneae</taxon>
        <taxon>Araneomorphae</taxon>
        <taxon>Entelegynae</taxon>
        <taxon>Araneoidea</taxon>
        <taxon>Araneidae</taxon>
        <taxon>Caerostris</taxon>
    </lineage>
</organism>
<name>A0AAV4QZP1_CAEEX</name>
<protein>
    <submittedName>
        <fullName evidence="1">Uncharacterized protein</fullName>
    </submittedName>
</protein>
<dbReference type="Proteomes" id="UP001054945">
    <property type="component" value="Unassembled WGS sequence"/>
</dbReference>
<accession>A0AAV4QZP1</accession>
<keyword evidence="2" id="KW-1185">Reference proteome</keyword>
<sequence>MALPIYWSSTRSLRNPVLLSNRYLRSLNARYFNAGSESASKHAIRCQRYCIVLPNCVPLTAIHGLALPKCDPLEQRRQ</sequence>
<reference evidence="1 2" key="1">
    <citation type="submission" date="2021-06" db="EMBL/GenBank/DDBJ databases">
        <title>Caerostris extrusa draft genome.</title>
        <authorList>
            <person name="Kono N."/>
            <person name="Arakawa K."/>
        </authorList>
    </citation>
    <scope>NUCLEOTIDE SEQUENCE [LARGE SCALE GENOMIC DNA]</scope>
</reference>
<evidence type="ECO:0000313" key="1">
    <source>
        <dbReference type="EMBL" id="GIY13541.1"/>
    </source>
</evidence>
<dbReference type="EMBL" id="BPLR01006956">
    <property type="protein sequence ID" value="GIY13541.1"/>
    <property type="molecule type" value="Genomic_DNA"/>
</dbReference>
<gene>
    <name evidence="1" type="ORF">CEXT_251711</name>
</gene>
<comment type="caution">
    <text evidence="1">The sequence shown here is derived from an EMBL/GenBank/DDBJ whole genome shotgun (WGS) entry which is preliminary data.</text>
</comment>
<proteinExistence type="predicted"/>